<dbReference type="EMBL" id="FMHT01000003">
    <property type="protein sequence ID" value="SCL19710.1"/>
    <property type="molecule type" value="Genomic_DNA"/>
</dbReference>
<sequence>MSHPAATWQPADDPPAGEPGPEEEAGWFAARWGRLLATLVGVGLLGVAAVAPWSEVSLSVLGVRSDALVNQDSEARLGVTGIGAWGYAFLVVVVPVVLLVGAAVLLPRRWARGAVAVAGLALAVLSTVLVGAAHRLSSGADEAAGRWAEVVRRTGTLLDEGYGSIWFGYDTSGLTLGVLGVAVLAMVLVATWWPGSGRFAVAGAATLATLAGVLFPWVTVYGLTAAEVERRNVWWPTFGATAVLLVLGTVVLAGLVWWAALRRSTRGRLALLLVSLPLAAALSLLQDVLPLDPEQWQDAAERSRHLAVTHDVRSAAELMQLAALLFLVAAVLAWSAARRRARVDTGAEDAAAAAGSPPAGPARAGGPTPVGPPASGQDDSVWAPPRPRPDTGAPGPVPPTDPIR</sequence>
<feature type="transmembrane region" description="Helical" evidence="2">
    <location>
        <begin position="233"/>
        <end position="257"/>
    </location>
</feature>
<feature type="transmembrane region" description="Helical" evidence="2">
    <location>
        <begin position="174"/>
        <end position="193"/>
    </location>
</feature>
<feature type="transmembrane region" description="Helical" evidence="2">
    <location>
        <begin position="200"/>
        <end position="221"/>
    </location>
</feature>
<reference evidence="3 4" key="1">
    <citation type="submission" date="2016-06" db="EMBL/GenBank/DDBJ databases">
        <authorList>
            <person name="Kjaerup R.B."/>
            <person name="Dalgaard T.S."/>
            <person name="Juul-Madsen H.R."/>
        </authorList>
    </citation>
    <scope>NUCLEOTIDE SEQUENCE [LARGE SCALE GENOMIC DNA]</scope>
    <source>
        <strain evidence="3 4">DSM 43818</strain>
    </source>
</reference>
<dbReference type="Proteomes" id="UP000199699">
    <property type="component" value="Unassembled WGS sequence"/>
</dbReference>
<gene>
    <name evidence="3" type="ORF">GA0070616_1806</name>
</gene>
<feature type="transmembrane region" description="Helical" evidence="2">
    <location>
        <begin position="35"/>
        <end position="54"/>
    </location>
</feature>
<dbReference type="OrthoDB" id="3367902at2"/>
<feature type="region of interest" description="Disordered" evidence="1">
    <location>
        <begin position="348"/>
        <end position="404"/>
    </location>
</feature>
<feature type="transmembrane region" description="Helical" evidence="2">
    <location>
        <begin position="318"/>
        <end position="337"/>
    </location>
</feature>
<feature type="transmembrane region" description="Helical" evidence="2">
    <location>
        <begin position="84"/>
        <end position="106"/>
    </location>
</feature>
<keyword evidence="2" id="KW-1133">Transmembrane helix</keyword>
<name>A0A1C6RR70_9ACTN</name>
<keyword evidence="2" id="KW-0812">Transmembrane</keyword>
<accession>A0A1C6RR70</accession>
<evidence type="ECO:0000313" key="4">
    <source>
        <dbReference type="Proteomes" id="UP000199699"/>
    </source>
</evidence>
<dbReference type="AlphaFoldDB" id="A0A1C6RR70"/>
<feature type="compositionally biased region" description="Pro residues" evidence="1">
    <location>
        <begin position="395"/>
        <end position="404"/>
    </location>
</feature>
<evidence type="ECO:0000313" key="3">
    <source>
        <dbReference type="EMBL" id="SCL19710.1"/>
    </source>
</evidence>
<feature type="region of interest" description="Disordered" evidence="1">
    <location>
        <begin position="1"/>
        <end position="23"/>
    </location>
</feature>
<feature type="compositionally biased region" description="Low complexity" evidence="1">
    <location>
        <begin position="348"/>
        <end position="367"/>
    </location>
</feature>
<proteinExistence type="predicted"/>
<organism evidence="3 4">
    <name type="scientific">Micromonospora nigra</name>
    <dbReference type="NCBI Taxonomy" id="145857"/>
    <lineage>
        <taxon>Bacteria</taxon>
        <taxon>Bacillati</taxon>
        <taxon>Actinomycetota</taxon>
        <taxon>Actinomycetes</taxon>
        <taxon>Micromonosporales</taxon>
        <taxon>Micromonosporaceae</taxon>
        <taxon>Micromonospora</taxon>
    </lineage>
</organism>
<keyword evidence="4" id="KW-1185">Reference proteome</keyword>
<feature type="transmembrane region" description="Helical" evidence="2">
    <location>
        <begin position="113"/>
        <end position="133"/>
    </location>
</feature>
<keyword evidence="2" id="KW-0472">Membrane</keyword>
<protein>
    <submittedName>
        <fullName evidence="3">Uncharacterized protein</fullName>
    </submittedName>
</protein>
<evidence type="ECO:0000256" key="2">
    <source>
        <dbReference type="SAM" id="Phobius"/>
    </source>
</evidence>
<feature type="transmembrane region" description="Helical" evidence="2">
    <location>
        <begin position="269"/>
        <end position="286"/>
    </location>
</feature>
<dbReference type="RefSeq" id="WP_139128863.1">
    <property type="nucleotide sequence ID" value="NZ_FMHT01000003.1"/>
</dbReference>
<evidence type="ECO:0000256" key="1">
    <source>
        <dbReference type="SAM" id="MobiDB-lite"/>
    </source>
</evidence>